<sequence>MVAYTFSLIHPEKVAGVVTLGVPFMPPGFFKSHQALPEGFYMKRWQEPGRAEADFGRFDAKTVVRNIYIMFSRSEIPIAGEDQEIMDLVEPSTPLPSWFTEADLSAYGDLYQKSGFQTALKVPYRSFEEKTGSPQQGVNDPKVEVTALLIMGEEDYVLKFPGMEEYLKSGEVKKYVPNLEIVYLPQGCHFVHEQFPDQSHQALPEGFYMRRWKEPGRAEADFGRFDAKTVVRNIYIMFSRSEIPIAGEDQEIMDLVDPLDPLPSWFTEDDLAVYGELYHKSGFQTALQVPYRSFAEKMGSPQQGPNDLKVEAPALLIMGEKDYMTKLPGAEEYLKSGEVKKYVPNLEIVYLPEGCHFVHEQFPDQVNQLVLNFLEHYKC</sequence>
<organism evidence="1 2">
    <name type="scientific">Ambrosia artemisiifolia</name>
    <name type="common">Common ragweed</name>
    <dbReference type="NCBI Taxonomy" id="4212"/>
    <lineage>
        <taxon>Eukaryota</taxon>
        <taxon>Viridiplantae</taxon>
        <taxon>Streptophyta</taxon>
        <taxon>Embryophyta</taxon>
        <taxon>Tracheophyta</taxon>
        <taxon>Spermatophyta</taxon>
        <taxon>Magnoliopsida</taxon>
        <taxon>eudicotyledons</taxon>
        <taxon>Gunneridae</taxon>
        <taxon>Pentapetalae</taxon>
        <taxon>asterids</taxon>
        <taxon>campanulids</taxon>
        <taxon>Asterales</taxon>
        <taxon>Asteraceae</taxon>
        <taxon>Asteroideae</taxon>
        <taxon>Heliantheae alliance</taxon>
        <taxon>Heliantheae</taxon>
        <taxon>Ambrosia</taxon>
    </lineage>
</organism>
<evidence type="ECO:0000313" key="1">
    <source>
        <dbReference type="EMBL" id="KAI7736255.1"/>
    </source>
</evidence>
<dbReference type="SUPFAM" id="SSF53474">
    <property type="entry name" value="alpha/beta-Hydrolases"/>
    <property type="match status" value="2"/>
</dbReference>
<dbReference type="Proteomes" id="UP001206925">
    <property type="component" value="Unassembled WGS sequence"/>
</dbReference>
<keyword evidence="2" id="KW-1185">Reference proteome</keyword>
<dbReference type="Gene3D" id="3.40.50.1820">
    <property type="entry name" value="alpha/beta hydrolase"/>
    <property type="match status" value="2"/>
</dbReference>
<proteinExistence type="predicted"/>
<dbReference type="InterPro" id="IPR029058">
    <property type="entry name" value="AB_hydrolase_fold"/>
</dbReference>
<evidence type="ECO:0000313" key="2">
    <source>
        <dbReference type="Proteomes" id="UP001206925"/>
    </source>
</evidence>
<accession>A0AAD5GBE1</accession>
<comment type="caution">
    <text evidence="1">The sequence shown here is derived from an EMBL/GenBank/DDBJ whole genome shotgun (WGS) entry which is preliminary data.</text>
</comment>
<dbReference type="PANTHER" id="PTHR43329">
    <property type="entry name" value="EPOXIDE HYDROLASE"/>
    <property type="match status" value="1"/>
</dbReference>
<dbReference type="AlphaFoldDB" id="A0AAD5GBE1"/>
<name>A0AAD5GBE1_AMBAR</name>
<gene>
    <name evidence="1" type="ORF">M8C21_022705</name>
</gene>
<reference evidence="1" key="1">
    <citation type="submission" date="2022-06" db="EMBL/GenBank/DDBJ databases">
        <title>Uncovering the hologenomic basis of an extraordinary plant invasion.</title>
        <authorList>
            <person name="Bieker V.C."/>
            <person name="Martin M.D."/>
            <person name="Gilbert T."/>
            <person name="Hodgins K."/>
            <person name="Battlay P."/>
            <person name="Petersen B."/>
            <person name="Wilson J."/>
        </authorList>
    </citation>
    <scope>NUCLEOTIDE SEQUENCE</scope>
    <source>
        <strain evidence="1">AA19_3_7</strain>
        <tissue evidence="1">Leaf</tissue>
    </source>
</reference>
<dbReference type="EMBL" id="JAMZMK010009328">
    <property type="protein sequence ID" value="KAI7736255.1"/>
    <property type="molecule type" value="Genomic_DNA"/>
</dbReference>
<protein>
    <submittedName>
        <fullName evidence="1">Uncharacterized protein</fullName>
    </submittedName>
</protein>